<dbReference type="Proteomes" id="UP001597506">
    <property type="component" value="Unassembled WGS sequence"/>
</dbReference>
<evidence type="ECO:0000313" key="1">
    <source>
        <dbReference type="EMBL" id="MFD2681369.1"/>
    </source>
</evidence>
<evidence type="ECO:0000313" key="2">
    <source>
        <dbReference type="Proteomes" id="UP001597506"/>
    </source>
</evidence>
<proteinExistence type="predicted"/>
<organism evidence="1 2">
    <name type="scientific">Bacillus seohaeanensis</name>
    <dbReference type="NCBI Taxonomy" id="284580"/>
    <lineage>
        <taxon>Bacteria</taxon>
        <taxon>Bacillati</taxon>
        <taxon>Bacillota</taxon>
        <taxon>Bacilli</taxon>
        <taxon>Bacillales</taxon>
        <taxon>Bacillaceae</taxon>
        <taxon>Bacillus</taxon>
    </lineage>
</organism>
<comment type="caution">
    <text evidence="1">The sequence shown here is derived from an EMBL/GenBank/DDBJ whole genome shotgun (WGS) entry which is preliminary data.</text>
</comment>
<dbReference type="EMBL" id="JBHUMF010000029">
    <property type="protein sequence ID" value="MFD2681369.1"/>
    <property type="molecule type" value="Genomic_DNA"/>
</dbReference>
<name>A0ABW5RTR4_9BACI</name>
<protein>
    <submittedName>
        <fullName evidence="1">Sigma factor G inhibitor Gin</fullName>
    </submittedName>
</protein>
<keyword evidence="2" id="KW-1185">Reference proteome</keyword>
<gene>
    <name evidence="1" type="ORF">ACFSUL_11495</name>
</gene>
<reference evidence="2" key="1">
    <citation type="journal article" date="2019" name="Int. J. Syst. Evol. Microbiol.">
        <title>The Global Catalogue of Microorganisms (GCM) 10K type strain sequencing project: providing services to taxonomists for standard genome sequencing and annotation.</title>
        <authorList>
            <consortium name="The Broad Institute Genomics Platform"/>
            <consortium name="The Broad Institute Genome Sequencing Center for Infectious Disease"/>
            <person name="Wu L."/>
            <person name="Ma J."/>
        </authorList>
    </citation>
    <scope>NUCLEOTIDE SEQUENCE [LARGE SCALE GENOMIC DNA]</scope>
    <source>
        <strain evidence="2">KCTC 3913</strain>
    </source>
</reference>
<dbReference type="RefSeq" id="WP_377935523.1">
    <property type="nucleotide sequence ID" value="NZ_JBHUMF010000029.1"/>
</dbReference>
<sequence>MEVERHVVNIKNNLGEKCIVCNEVKSLGIHLYTSFICTECEKEMIHTETSSPYYKYYVQKLKKVNTPEIYS</sequence>
<dbReference type="Pfam" id="PF10764">
    <property type="entry name" value="Gin"/>
    <property type="match status" value="1"/>
</dbReference>
<accession>A0ABW5RTR4</accession>
<dbReference type="InterPro" id="IPR019700">
    <property type="entry name" value="Sigma-G_inhibitor_Gin"/>
</dbReference>